<dbReference type="Gene3D" id="3.40.50.300">
    <property type="entry name" value="P-loop containing nucleotide triphosphate hydrolases"/>
    <property type="match status" value="1"/>
</dbReference>
<dbReference type="InterPro" id="IPR003959">
    <property type="entry name" value="ATPase_AAA_core"/>
</dbReference>
<dbReference type="PANTHER" id="PTHR13779:SF7">
    <property type="entry name" value="ATPASE WRNIP1"/>
    <property type="match status" value="1"/>
</dbReference>
<dbReference type="PANTHER" id="PTHR13779">
    <property type="entry name" value="WERNER HELICASE-INTERACTING PROTEIN 1 FAMILY MEMBER"/>
    <property type="match status" value="1"/>
</dbReference>
<dbReference type="InterPro" id="IPR032423">
    <property type="entry name" value="AAA_assoc_2"/>
</dbReference>
<dbReference type="FunFam" id="1.20.272.10:FF:000001">
    <property type="entry name" value="Putative AAA family ATPase"/>
    <property type="match status" value="1"/>
</dbReference>
<comment type="similarity">
    <text evidence="1">Belongs to the AAA ATPase family. RarA/MGS1/WRNIP1 subfamily.</text>
</comment>
<dbReference type="CDD" id="cd18139">
    <property type="entry name" value="HLD_clamp_RarA"/>
    <property type="match status" value="1"/>
</dbReference>
<keyword evidence="3" id="KW-0067">ATP-binding</keyword>
<dbReference type="FunFam" id="3.40.50.300:FF:000345">
    <property type="entry name" value="AAA family ATPase"/>
    <property type="match status" value="1"/>
</dbReference>
<dbReference type="Pfam" id="PF00004">
    <property type="entry name" value="AAA"/>
    <property type="match status" value="1"/>
</dbReference>
<dbReference type="Proteomes" id="UP000616839">
    <property type="component" value="Unassembled WGS sequence"/>
</dbReference>
<dbReference type="GO" id="GO:0017116">
    <property type="term" value="F:single-stranded DNA helicase activity"/>
    <property type="evidence" value="ECO:0007669"/>
    <property type="project" value="TreeGrafter"/>
</dbReference>
<dbReference type="Gene3D" id="1.10.8.60">
    <property type="match status" value="1"/>
</dbReference>
<reference evidence="5" key="1">
    <citation type="submission" date="2020-09" db="EMBL/GenBank/DDBJ databases">
        <title>Nocardioides sp. strain MJB4 16S ribosomal RNA gene Genome sequencing and assembly.</title>
        <authorList>
            <person name="Kim I."/>
        </authorList>
    </citation>
    <scope>NUCLEOTIDE SEQUENCE</scope>
    <source>
        <strain evidence="5">MJB4</strain>
    </source>
</reference>
<name>A0A927Q174_9ACTN</name>
<protein>
    <submittedName>
        <fullName evidence="5">Replication-associated recombination protein A</fullName>
    </submittedName>
</protein>
<dbReference type="SMART" id="SM00382">
    <property type="entry name" value="AAA"/>
    <property type="match status" value="1"/>
</dbReference>
<dbReference type="GO" id="GO:0005524">
    <property type="term" value="F:ATP binding"/>
    <property type="evidence" value="ECO:0007669"/>
    <property type="project" value="UniProtKB-KW"/>
</dbReference>
<accession>A0A927Q174</accession>
<dbReference type="GO" id="GO:0006261">
    <property type="term" value="P:DNA-templated DNA replication"/>
    <property type="evidence" value="ECO:0007669"/>
    <property type="project" value="TreeGrafter"/>
</dbReference>
<feature type="domain" description="AAA+ ATPase" evidence="4">
    <location>
        <begin position="30"/>
        <end position="146"/>
    </location>
</feature>
<comment type="caution">
    <text evidence="5">The sequence shown here is derived from an EMBL/GenBank/DDBJ whole genome shotgun (WGS) entry which is preliminary data.</text>
</comment>
<evidence type="ECO:0000256" key="1">
    <source>
        <dbReference type="ARBA" id="ARBA00008959"/>
    </source>
</evidence>
<dbReference type="GO" id="GO:0016887">
    <property type="term" value="F:ATP hydrolysis activity"/>
    <property type="evidence" value="ECO:0007669"/>
    <property type="project" value="InterPro"/>
</dbReference>
<gene>
    <name evidence="5" type="ORF">IE331_09000</name>
</gene>
<dbReference type="Pfam" id="PF12002">
    <property type="entry name" value="MgsA_C"/>
    <property type="match status" value="1"/>
</dbReference>
<keyword evidence="6" id="KW-1185">Reference proteome</keyword>
<proteinExistence type="inferred from homology"/>
<dbReference type="AlphaFoldDB" id="A0A927Q174"/>
<dbReference type="GO" id="GO:0000731">
    <property type="term" value="P:DNA synthesis involved in DNA repair"/>
    <property type="evidence" value="ECO:0007669"/>
    <property type="project" value="TreeGrafter"/>
</dbReference>
<dbReference type="Pfam" id="PF16193">
    <property type="entry name" value="AAA_assoc_2"/>
    <property type="match status" value="1"/>
</dbReference>
<dbReference type="SUPFAM" id="SSF48019">
    <property type="entry name" value="post-AAA+ oligomerization domain-like"/>
    <property type="match status" value="1"/>
</dbReference>
<dbReference type="InterPro" id="IPR008921">
    <property type="entry name" value="DNA_pol3_clamp-load_cplx_C"/>
</dbReference>
<dbReference type="Gene3D" id="1.20.272.10">
    <property type="match status" value="1"/>
</dbReference>
<evidence type="ECO:0000256" key="2">
    <source>
        <dbReference type="ARBA" id="ARBA00022741"/>
    </source>
</evidence>
<evidence type="ECO:0000256" key="3">
    <source>
        <dbReference type="ARBA" id="ARBA00022840"/>
    </source>
</evidence>
<evidence type="ECO:0000313" key="5">
    <source>
        <dbReference type="EMBL" id="MBD8869762.1"/>
    </source>
</evidence>
<dbReference type="InterPro" id="IPR051314">
    <property type="entry name" value="AAA_ATPase_RarA/MGS1/WRNIP1"/>
</dbReference>
<dbReference type="CDD" id="cd00009">
    <property type="entry name" value="AAA"/>
    <property type="match status" value="1"/>
</dbReference>
<dbReference type="InterPro" id="IPR003593">
    <property type="entry name" value="AAA+_ATPase"/>
</dbReference>
<dbReference type="InterPro" id="IPR021886">
    <property type="entry name" value="MgsA_C"/>
</dbReference>
<dbReference type="InterPro" id="IPR027417">
    <property type="entry name" value="P-loop_NTPase"/>
</dbReference>
<evidence type="ECO:0000313" key="6">
    <source>
        <dbReference type="Proteomes" id="UP000616839"/>
    </source>
</evidence>
<organism evidence="5 6">
    <name type="scientific">Nocardioides donggukensis</name>
    <dbReference type="NCBI Taxonomy" id="2774019"/>
    <lineage>
        <taxon>Bacteria</taxon>
        <taxon>Bacillati</taxon>
        <taxon>Actinomycetota</taxon>
        <taxon>Actinomycetes</taxon>
        <taxon>Propionibacteriales</taxon>
        <taxon>Nocardioidaceae</taxon>
        <taxon>Nocardioides</taxon>
    </lineage>
</organism>
<evidence type="ECO:0000259" key="4">
    <source>
        <dbReference type="SMART" id="SM00382"/>
    </source>
</evidence>
<dbReference type="GO" id="GO:0003677">
    <property type="term" value="F:DNA binding"/>
    <property type="evidence" value="ECO:0007669"/>
    <property type="project" value="InterPro"/>
</dbReference>
<sequence length="419" mass="44778">MRPRTLDELAGQEQLRTAGAPLQQLIEGDASMSLLLWGPPGTGKTTIASIVSQQTDRRFVEVSAVSAGVKEVRAAIDAARATLAGEGRETVLFVDEVHRFSKAQQDALLPGVENRWVTLVAATTENPFFSVISPLLSRSLLLRLESLTDDDVRGVIARALTEERGLGGSVGLDEDAREHLVRLAGGDARRALTYLEAAAGAATSRDLATIDLATAETAVDRAAVRYDRQGDQHYDVTSAFIKSIRGSDVDAALHYLARMIEAGEDPRFIARRLVISASEDIGLADPAALPTAVAAAQAVQLIGLPEAQLNLAQATIALAVAPKSNAVTTAIGAASADVRAGKVGPVPAHLRDAHYGGAKKLGHGATYRYSHDEPFGIAEQQYAPDVVTDQRYYRPTDRGAEAAVKDRWERVRRLIRGAR</sequence>
<dbReference type="GO" id="GO:0008047">
    <property type="term" value="F:enzyme activator activity"/>
    <property type="evidence" value="ECO:0007669"/>
    <property type="project" value="TreeGrafter"/>
</dbReference>
<dbReference type="FunFam" id="1.10.3710.10:FF:000003">
    <property type="entry name" value="ATPase, AAA family protein"/>
    <property type="match status" value="1"/>
</dbReference>
<dbReference type="Gene3D" id="1.10.3710.10">
    <property type="entry name" value="DNA polymerase III clamp loader subunits, C-terminal domain"/>
    <property type="match status" value="1"/>
</dbReference>
<keyword evidence="2" id="KW-0547">Nucleotide-binding</keyword>
<dbReference type="EMBL" id="JACYXZ010000002">
    <property type="protein sequence ID" value="MBD8869762.1"/>
    <property type="molecule type" value="Genomic_DNA"/>
</dbReference>
<dbReference type="SUPFAM" id="SSF52540">
    <property type="entry name" value="P-loop containing nucleoside triphosphate hydrolases"/>
    <property type="match status" value="1"/>
</dbReference>